<dbReference type="WBParaSite" id="PEQ_0000584201-mRNA-1">
    <property type="protein sequence ID" value="PEQ_0000584201-mRNA-1"/>
    <property type="gene ID" value="PEQ_0000584201"/>
</dbReference>
<dbReference type="GO" id="GO:0006508">
    <property type="term" value="P:proteolysis"/>
    <property type="evidence" value="ECO:0007669"/>
    <property type="project" value="TreeGrafter"/>
</dbReference>
<dbReference type="InterPro" id="IPR001711">
    <property type="entry name" value="PLipase_C_Pinositol-sp_Y"/>
</dbReference>
<keyword evidence="2" id="KW-1185">Reference proteome</keyword>
<feature type="domain" description="PI-PLC Y-box" evidence="1">
    <location>
        <begin position="59"/>
        <end position="110"/>
    </location>
</feature>
<dbReference type="AlphaFoldDB" id="A0A914RM04"/>
<dbReference type="InterPro" id="IPR042097">
    <property type="entry name" value="Aminopeptidase_N-like_N_sf"/>
</dbReference>
<dbReference type="PANTHER" id="PTHR11533">
    <property type="entry name" value="PROTEASE M1 ZINC METALLOPROTEASE"/>
    <property type="match status" value="1"/>
</dbReference>
<dbReference type="GO" id="GO:0004435">
    <property type="term" value="F:phosphatidylinositol-4,5-bisphosphate phospholipase C activity"/>
    <property type="evidence" value="ECO:0007669"/>
    <property type="project" value="InterPro"/>
</dbReference>
<proteinExistence type="predicted"/>
<dbReference type="GO" id="GO:0008270">
    <property type="term" value="F:zinc ion binding"/>
    <property type="evidence" value="ECO:0007669"/>
    <property type="project" value="TreeGrafter"/>
</dbReference>
<name>A0A914RM04_PAREQ</name>
<dbReference type="GO" id="GO:0070006">
    <property type="term" value="F:metalloaminopeptidase activity"/>
    <property type="evidence" value="ECO:0007669"/>
    <property type="project" value="TreeGrafter"/>
</dbReference>
<dbReference type="Gene3D" id="2.60.40.1730">
    <property type="entry name" value="tricorn interacting facor f3 domain"/>
    <property type="match status" value="2"/>
</dbReference>
<dbReference type="GO" id="GO:0005615">
    <property type="term" value="C:extracellular space"/>
    <property type="evidence" value="ECO:0007669"/>
    <property type="project" value="TreeGrafter"/>
</dbReference>
<dbReference type="SUPFAM" id="SSF63737">
    <property type="entry name" value="Leukotriene A4 hydrolase N-terminal domain"/>
    <property type="match status" value="1"/>
</dbReference>
<dbReference type="GO" id="GO:0016020">
    <property type="term" value="C:membrane"/>
    <property type="evidence" value="ECO:0007669"/>
    <property type="project" value="TreeGrafter"/>
</dbReference>
<sequence length="169" mass="19147">MIFAATQPVSDYITINAHRMVIDASDITLQRTDEQGPVYNFTTIEKDFELAFLRIPLPDGLTLSPGVNWTLSITYTGFIFGQPSKGVYTNTNFFEFNGKMAYMQRADFMKGELHKRYIISVKRWATTYFPQTPLMSSYLLAMAAGHFASLQTVSETGVLVRAWAWTGME</sequence>
<evidence type="ECO:0000313" key="2">
    <source>
        <dbReference type="Proteomes" id="UP000887564"/>
    </source>
</evidence>
<protein>
    <submittedName>
        <fullName evidence="3">PI-PLC Y-box domain-containing protein</fullName>
    </submittedName>
</protein>
<dbReference type="InterPro" id="IPR050344">
    <property type="entry name" value="Peptidase_M1_aminopeptidases"/>
</dbReference>
<organism evidence="2 3">
    <name type="scientific">Parascaris equorum</name>
    <name type="common">Equine roundworm</name>
    <dbReference type="NCBI Taxonomy" id="6256"/>
    <lineage>
        <taxon>Eukaryota</taxon>
        <taxon>Metazoa</taxon>
        <taxon>Ecdysozoa</taxon>
        <taxon>Nematoda</taxon>
        <taxon>Chromadorea</taxon>
        <taxon>Rhabditida</taxon>
        <taxon>Spirurina</taxon>
        <taxon>Ascaridomorpha</taxon>
        <taxon>Ascaridoidea</taxon>
        <taxon>Ascarididae</taxon>
        <taxon>Parascaris</taxon>
    </lineage>
</organism>
<dbReference type="GO" id="GO:0005737">
    <property type="term" value="C:cytoplasm"/>
    <property type="evidence" value="ECO:0007669"/>
    <property type="project" value="TreeGrafter"/>
</dbReference>
<dbReference type="GO" id="GO:0035556">
    <property type="term" value="P:intracellular signal transduction"/>
    <property type="evidence" value="ECO:0007669"/>
    <property type="project" value="InterPro"/>
</dbReference>
<dbReference type="Proteomes" id="UP000887564">
    <property type="component" value="Unplaced"/>
</dbReference>
<dbReference type="GO" id="GO:0043171">
    <property type="term" value="P:peptide catabolic process"/>
    <property type="evidence" value="ECO:0007669"/>
    <property type="project" value="TreeGrafter"/>
</dbReference>
<reference evidence="3" key="1">
    <citation type="submission" date="2022-11" db="UniProtKB">
        <authorList>
            <consortium name="WormBaseParasite"/>
        </authorList>
    </citation>
    <scope>IDENTIFICATION</scope>
</reference>
<dbReference type="GO" id="GO:0042277">
    <property type="term" value="F:peptide binding"/>
    <property type="evidence" value="ECO:0007669"/>
    <property type="project" value="TreeGrafter"/>
</dbReference>
<dbReference type="PANTHER" id="PTHR11533:SF293">
    <property type="entry name" value="AMINOPEPTIDASE-2-RELATED"/>
    <property type="match status" value="1"/>
</dbReference>
<accession>A0A914RM04</accession>
<evidence type="ECO:0000259" key="1">
    <source>
        <dbReference type="PROSITE" id="PS50008"/>
    </source>
</evidence>
<evidence type="ECO:0000313" key="3">
    <source>
        <dbReference type="WBParaSite" id="PEQ_0000584201-mRNA-1"/>
    </source>
</evidence>
<dbReference type="GO" id="GO:0006629">
    <property type="term" value="P:lipid metabolic process"/>
    <property type="evidence" value="ECO:0007669"/>
    <property type="project" value="InterPro"/>
</dbReference>
<dbReference type="PROSITE" id="PS50008">
    <property type="entry name" value="PIPLC_Y_DOMAIN"/>
    <property type="match status" value="1"/>
</dbReference>